<evidence type="ECO:0000256" key="2">
    <source>
        <dbReference type="ARBA" id="ARBA00022723"/>
    </source>
</evidence>
<comment type="cofactor">
    <cofactor evidence="1 6">
        <name>Ca(2+)</name>
        <dbReference type="ChEBI" id="CHEBI:29108"/>
    </cofactor>
</comment>
<accession>A0A024GNZ5</accession>
<comment type="similarity">
    <text evidence="5">Belongs to the apyrase family.</text>
</comment>
<dbReference type="GO" id="GO:0004382">
    <property type="term" value="F:GDP phosphatase activity"/>
    <property type="evidence" value="ECO:0007669"/>
    <property type="project" value="TreeGrafter"/>
</dbReference>
<keyword evidence="10" id="KW-1185">Reference proteome</keyword>
<keyword evidence="2 6" id="KW-0479">Metal-binding</keyword>
<feature type="binding site" evidence="6">
    <location>
        <position position="362"/>
    </location>
    <ligand>
        <name>Ca(2+)</name>
        <dbReference type="ChEBI" id="CHEBI:29108"/>
    </ligand>
</feature>
<dbReference type="STRING" id="65357.A0A024GNZ5"/>
<feature type="binding site" evidence="6">
    <location>
        <position position="477"/>
    </location>
    <ligand>
        <name>Ca(2+)</name>
        <dbReference type="ChEBI" id="CHEBI:29108"/>
    </ligand>
</feature>
<evidence type="ECO:0000313" key="9">
    <source>
        <dbReference type="EMBL" id="CCI48427.1"/>
    </source>
</evidence>
<dbReference type="GO" id="GO:0030166">
    <property type="term" value="P:proteoglycan biosynthetic process"/>
    <property type="evidence" value="ECO:0007669"/>
    <property type="project" value="TreeGrafter"/>
</dbReference>
<dbReference type="GO" id="GO:0005509">
    <property type="term" value="F:calcium ion binding"/>
    <property type="evidence" value="ECO:0007669"/>
    <property type="project" value="InterPro"/>
</dbReference>
<name>A0A024GNZ5_9STRA</name>
<dbReference type="EMBL" id="CAIX01000226">
    <property type="protein sequence ID" value="CCI48427.1"/>
    <property type="molecule type" value="Genomic_DNA"/>
</dbReference>
<proteinExistence type="inferred from homology"/>
<feature type="binding site" evidence="6">
    <location>
        <position position="423"/>
    </location>
    <ligand>
        <name>Ca(2+)</name>
        <dbReference type="ChEBI" id="CHEBI:29108"/>
    </ligand>
</feature>
<dbReference type="AlphaFoldDB" id="A0A024GNZ5"/>
<keyword evidence="8" id="KW-0472">Membrane</keyword>
<feature type="compositionally biased region" description="Polar residues" evidence="7">
    <location>
        <begin position="106"/>
        <end position="127"/>
    </location>
</feature>
<keyword evidence="4 6" id="KW-0106">Calcium</keyword>
<dbReference type="Proteomes" id="UP000053237">
    <property type="component" value="Unassembled WGS sequence"/>
</dbReference>
<feature type="binding site" evidence="6">
    <location>
        <position position="240"/>
    </location>
    <ligand>
        <name>Ca(2+)</name>
        <dbReference type="ChEBI" id="CHEBI:29108"/>
    </ligand>
</feature>
<dbReference type="Pfam" id="PF06079">
    <property type="entry name" value="Apyrase"/>
    <property type="match status" value="1"/>
</dbReference>
<dbReference type="Gene3D" id="2.120.10.100">
    <property type="entry name" value="Apyrase"/>
    <property type="match status" value="1"/>
</dbReference>
<dbReference type="SUPFAM" id="SSF101887">
    <property type="entry name" value="Apyrase"/>
    <property type="match status" value="1"/>
</dbReference>
<sequence length="493" mass="55245">MFPLRLDRVKRKTSEVETNMWTEEGAPKLPRSLQIARSVPNLNTINSDIEGTTAPTLRRSNSALSTSSTNNLDIFARYRMCFIGLILLVVLILSLVSSSYFSFSSAQKSPPFRSNNGTYTDNNTPNNGVPSIPSAAAAPSARSRIPPVLPYGLTRPDSIGVVLVADLDKKSRDIKSERLQFISYLQHAAIKITKTAQSIPPSTSSPEKKFPGVDTYAVTWGAKYKFSTAMNEAGRGCELSELVWFDHKLLTFDDRTGIMFEIKGFDGRKDVQLIPRSIVMERDGLSSKGQKHEWATVKDGELYMGSIGKEFTDSKGNILGNGFQWIAIMEKNGNIRHEDWTGNYELIRKALGSEYPGYVVHEAVEWSNVHRRWFLLPRRVSTEAYTEGEDELRGSNKMVIASEDFSSIEIVQIGVLTPSRGFSSFKFLPRTDDSIIMAVKSEEIEKDDFQNSYLTIFDLSGNVLLPETQVPGNHKYEGVAYTYDWVAVNRRNV</sequence>
<keyword evidence="8" id="KW-0812">Transmembrane</keyword>
<gene>
    <name evidence="9" type="ORF">BN9_095570</name>
</gene>
<evidence type="ECO:0000256" key="8">
    <source>
        <dbReference type="SAM" id="Phobius"/>
    </source>
</evidence>
<reference evidence="9 10" key="1">
    <citation type="submission" date="2012-05" db="EMBL/GenBank/DDBJ databases">
        <title>Recombination and specialization in a pathogen metapopulation.</title>
        <authorList>
            <person name="Gardiner A."/>
            <person name="Kemen E."/>
            <person name="Schultz-Larsen T."/>
            <person name="MacLean D."/>
            <person name="Van Oosterhout C."/>
            <person name="Jones J.D.G."/>
        </authorList>
    </citation>
    <scope>NUCLEOTIDE SEQUENCE [LARGE SCALE GENOMIC DNA]</scope>
    <source>
        <strain evidence="9 10">Ac Nc2</strain>
    </source>
</reference>
<feature type="binding site" evidence="6">
    <location>
        <position position="241"/>
    </location>
    <ligand>
        <name>Ca(2+)</name>
        <dbReference type="ChEBI" id="CHEBI:29108"/>
    </ligand>
</feature>
<evidence type="ECO:0000256" key="5">
    <source>
        <dbReference type="ARBA" id="ARBA00025738"/>
    </source>
</evidence>
<dbReference type="InterPro" id="IPR009283">
    <property type="entry name" value="Apyrase"/>
</dbReference>
<dbReference type="GO" id="GO:0045134">
    <property type="term" value="F:UDP phosphatase activity"/>
    <property type="evidence" value="ECO:0007669"/>
    <property type="project" value="TreeGrafter"/>
</dbReference>
<dbReference type="InParanoid" id="A0A024GNZ5"/>
<dbReference type="InterPro" id="IPR036258">
    <property type="entry name" value="Apyrase_sf"/>
</dbReference>
<evidence type="ECO:0000256" key="7">
    <source>
        <dbReference type="SAM" id="MobiDB-lite"/>
    </source>
</evidence>
<organism evidence="9 10">
    <name type="scientific">Albugo candida</name>
    <dbReference type="NCBI Taxonomy" id="65357"/>
    <lineage>
        <taxon>Eukaryota</taxon>
        <taxon>Sar</taxon>
        <taxon>Stramenopiles</taxon>
        <taxon>Oomycota</taxon>
        <taxon>Peronosporomycetes</taxon>
        <taxon>Albuginales</taxon>
        <taxon>Albuginaceae</taxon>
        <taxon>Albugo</taxon>
    </lineage>
</organism>
<feature type="binding site" evidence="6">
    <location>
        <position position="293"/>
    </location>
    <ligand>
        <name>Ca(2+)</name>
        <dbReference type="ChEBI" id="CHEBI:29108"/>
    </ligand>
</feature>
<feature type="transmembrane region" description="Helical" evidence="8">
    <location>
        <begin position="80"/>
        <end position="103"/>
    </location>
</feature>
<dbReference type="OrthoDB" id="25028at2759"/>
<evidence type="ECO:0000256" key="1">
    <source>
        <dbReference type="ARBA" id="ARBA00001913"/>
    </source>
</evidence>
<evidence type="ECO:0008006" key="11">
    <source>
        <dbReference type="Google" id="ProtNLM"/>
    </source>
</evidence>
<feature type="region of interest" description="Disordered" evidence="7">
    <location>
        <begin position="104"/>
        <end position="127"/>
    </location>
</feature>
<comment type="caution">
    <text evidence="9">The sequence shown here is derived from an EMBL/GenBank/DDBJ whole genome shotgun (WGS) entry which is preliminary data.</text>
</comment>
<protein>
    <recommendedName>
        <fullName evidence="11">Apyrase</fullName>
    </recommendedName>
</protein>
<evidence type="ECO:0000256" key="4">
    <source>
        <dbReference type="ARBA" id="ARBA00022837"/>
    </source>
</evidence>
<evidence type="ECO:0000313" key="10">
    <source>
        <dbReference type="Proteomes" id="UP000053237"/>
    </source>
</evidence>
<dbReference type="PANTHER" id="PTHR13023:SF3">
    <property type="entry name" value="SOLUBLE CALCIUM-ACTIVATED NUCLEOTIDASE 1"/>
    <property type="match status" value="1"/>
</dbReference>
<evidence type="ECO:0000256" key="3">
    <source>
        <dbReference type="ARBA" id="ARBA00022801"/>
    </source>
</evidence>
<keyword evidence="8" id="KW-1133">Transmembrane helix</keyword>
<keyword evidence="3" id="KW-0378">Hydrolase</keyword>
<dbReference type="PANTHER" id="PTHR13023">
    <property type="entry name" value="APYRASE"/>
    <property type="match status" value="1"/>
</dbReference>
<evidence type="ECO:0000256" key="6">
    <source>
        <dbReference type="PIRSR" id="PIRSR609283-1"/>
    </source>
</evidence>